<feature type="compositionally biased region" description="Polar residues" evidence="1">
    <location>
        <begin position="99"/>
        <end position="108"/>
    </location>
</feature>
<organism evidence="2 3">
    <name type="scientific">Pleurodeles waltl</name>
    <name type="common">Iberian ribbed newt</name>
    <dbReference type="NCBI Taxonomy" id="8319"/>
    <lineage>
        <taxon>Eukaryota</taxon>
        <taxon>Metazoa</taxon>
        <taxon>Chordata</taxon>
        <taxon>Craniata</taxon>
        <taxon>Vertebrata</taxon>
        <taxon>Euteleostomi</taxon>
        <taxon>Amphibia</taxon>
        <taxon>Batrachia</taxon>
        <taxon>Caudata</taxon>
        <taxon>Salamandroidea</taxon>
        <taxon>Salamandridae</taxon>
        <taxon>Pleurodelinae</taxon>
        <taxon>Pleurodeles</taxon>
    </lineage>
</organism>
<evidence type="ECO:0000313" key="2">
    <source>
        <dbReference type="EMBL" id="KAJ1211518.1"/>
    </source>
</evidence>
<dbReference type="EMBL" id="JANPWB010000002">
    <property type="protein sequence ID" value="KAJ1211518.1"/>
    <property type="molecule type" value="Genomic_DNA"/>
</dbReference>
<sequence length="127" mass="14350">VDKTEALITVSADHHIRCHWRTSGHLWTEVRLRRGGCIASTATAARLHRLSCCRDGAGGAKQPGPILSRTTSSKEKDSLEKRTERGGRSERRTEYVKPTQESQRSTEVSVKKEENLPQQKPQFKKKK</sequence>
<comment type="caution">
    <text evidence="2">The sequence shown here is derived from an EMBL/GenBank/DDBJ whole genome shotgun (WGS) entry which is preliminary data.</text>
</comment>
<proteinExistence type="predicted"/>
<name>A0AAV7WBU4_PLEWA</name>
<keyword evidence="3" id="KW-1185">Reference proteome</keyword>
<reference evidence="2" key="1">
    <citation type="journal article" date="2022" name="bioRxiv">
        <title>Sequencing and chromosome-scale assembly of the giantPleurodeles waltlgenome.</title>
        <authorList>
            <person name="Brown T."/>
            <person name="Elewa A."/>
            <person name="Iarovenko S."/>
            <person name="Subramanian E."/>
            <person name="Araus A.J."/>
            <person name="Petzold A."/>
            <person name="Susuki M."/>
            <person name="Suzuki K.-i.T."/>
            <person name="Hayashi T."/>
            <person name="Toyoda A."/>
            <person name="Oliveira C."/>
            <person name="Osipova E."/>
            <person name="Leigh N.D."/>
            <person name="Simon A."/>
            <person name="Yun M.H."/>
        </authorList>
    </citation>
    <scope>NUCLEOTIDE SEQUENCE</scope>
    <source>
        <strain evidence="2">20211129_DDA</strain>
        <tissue evidence="2">Liver</tissue>
    </source>
</reference>
<dbReference type="Proteomes" id="UP001066276">
    <property type="component" value="Chromosome 1_2"/>
</dbReference>
<feature type="region of interest" description="Disordered" evidence="1">
    <location>
        <begin position="55"/>
        <end position="127"/>
    </location>
</feature>
<feature type="non-terminal residue" evidence="2">
    <location>
        <position position="127"/>
    </location>
</feature>
<evidence type="ECO:0000256" key="1">
    <source>
        <dbReference type="SAM" id="MobiDB-lite"/>
    </source>
</evidence>
<feature type="non-terminal residue" evidence="2">
    <location>
        <position position="1"/>
    </location>
</feature>
<dbReference type="AlphaFoldDB" id="A0AAV7WBU4"/>
<accession>A0AAV7WBU4</accession>
<feature type="compositionally biased region" description="Basic and acidic residues" evidence="1">
    <location>
        <begin position="72"/>
        <end position="95"/>
    </location>
</feature>
<evidence type="ECO:0000313" key="3">
    <source>
        <dbReference type="Proteomes" id="UP001066276"/>
    </source>
</evidence>
<gene>
    <name evidence="2" type="ORF">NDU88_006876</name>
</gene>
<protein>
    <submittedName>
        <fullName evidence="2">Uncharacterized protein</fullName>
    </submittedName>
</protein>